<evidence type="ECO:0000313" key="2">
    <source>
        <dbReference type="WBParaSite" id="PEQ_0000170101-mRNA-1"/>
    </source>
</evidence>
<dbReference type="Proteomes" id="UP000887564">
    <property type="component" value="Unplaced"/>
</dbReference>
<dbReference type="SUPFAM" id="SSF47576">
    <property type="entry name" value="Calponin-homology domain, CH-domain"/>
    <property type="match status" value="1"/>
</dbReference>
<keyword evidence="1" id="KW-1185">Reference proteome</keyword>
<dbReference type="WBParaSite" id="PEQ_0000170101-mRNA-1">
    <property type="protein sequence ID" value="PEQ_0000170101-mRNA-1"/>
    <property type="gene ID" value="PEQ_0000170101"/>
</dbReference>
<dbReference type="AlphaFoldDB" id="A0A914R5H4"/>
<dbReference type="InterPro" id="IPR036872">
    <property type="entry name" value="CH_dom_sf"/>
</dbReference>
<reference evidence="2" key="1">
    <citation type="submission" date="2022-11" db="UniProtKB">
        <authorList>
            <consortium name="WormBaseParasite"/>
        </authorList>
    </citation>
    <scope>IDENTIFICATION</scope>
</reference>
<name>A0A914R5H4_PAREQ</name>
<organism evidence="1 2">
    <name type="scientific">Parascaris equorum</name>
    <name type="common">Equine roundworm</name>
    <dbReference type="NCBI Taxonomy" id="6256"/>
    <lineage>
        <taxon>Eukaryota</taxon>
        <taxon>Metazoa</taxon>
        <taxon>Ecdysozoa</taxon>
        <taxon>Nematoda</taxon>
        <taxon>Chromadorea</taxon>
        <taxon>Rhabditida</taxon>
        <taxon>Spirurina</taxon>
        <taxon>Ascaridomorpha</taxon>
        <taxon>Ascaridoidea</taxon>
        <taxon>Ascarididae</taxon>
        <taxon>Parascaris</taxon>
    </lineage>
</organism>
<evidence type="ECO:0000313" key="1">
    <source>
        <dbReference type="Proteomes" id="UP000887564"/>
    </source>
</evidence>
<dbReference type="Gene3D" id="1.10.418.10">
    <property type="entry name" value="Calponin-like domain"/>
    <property type="match status" value="1"/>
</dbReference>
<proteinExistence type="predicted"/>
<accession>A0A914R5H4</accession>
<sequence>MYFCDNEDNDIVEGNSKLTLGLIWTIILNFQVSVIKQRQLESSSCQVSFSVFSQQVIHIVQSLHWC</sequence>
<protein>
    <submittedName>
        <fullName evidence="2">Calponin-homology (CH) domain-containing protein</fullName>
    </submittedName>
</protein>